<organism evidence="2 3">
    <name type="scientific">Candidatus Lloydbacteria bacterium RIFCSPLOWO2_01_FULL_50_20</name>
    <dbReference type="NCBI Taxonomy" id="1798665"/>
    <lineage>
        <taxon>Bacteria</taxon>
        <taxon>Candidatus Lloydiibacteriota</taxon>
    </lineage>
</organism>
<dbReference type="EMBL" id="MHLP01000019">
    <property type="protein sequence ID" value="OGZ12771.1"/>
    <property type="molecule type" value="Genomic_DNA"/>
</dbReference>
<protein>
    <submittedName>
        <fullName evidence="2">Uncharacterized protein</fullName>
    </submittedName>
</protein>
<accession>A0A1G2DII0</accession>
<evidence type="ECO:0000256" key="1">
    <source>
        <dbReference type="SAM" id="Phobius"/>
    </source>
</evidence>
<evidence type="ECO:0000313" key="2">
    <source>
        <dbReference type="EMBL" id="OGZ12771.1"/>
    </source>
</evidence>
<sequence>MKKEVSLSTFIATYIVCGVVIGFVVTFVMAFVSVLLAAFFGMFAVFVVQIATTTLVAWGASHMTMRSYVTTQMDAKRIAAMAGIVMLAIYALLDGPSMFTGQKTFDLGYLFSRLFSVAVFTGLTWFFFNREITRDVSGGSILLCRKHPQLMR</sequence>
<evidence type="ECO:0000313" key="3">
    <source>
        <dbReference type="Proteomes" id="UP000178534"/>
    </source>
</evidence>
<proteinExistence type="predicted"/>
<keyword evidence="1" id="KW-0812">Transmembrane</keyword>
<feature type="transmembrane region" description="Helical" evidence="1">
    <location>
        <begin position="12"/>
        <end position="32"/>
    </location>
</feature>
<feature type="transmembrane region" description="Helical" evidence="1">
    <location>
        <begin position="107"/>
        <end position="128"/>
    </location>
</feature>
<comment type="caution">
    <text evidence="2">The sequence shown here is derived from an EMBL/GenBank/DDBJ whole genome shotgun (WGS) entry which is preliminary data.</text>
</comment>
<name>A0A1G2DII0_9BACT</name>
<keyword evidence="1" id="KW-1133">Transmembrane helix</keyword>
<feature type="transmembrane region" description="Helical" evidence="1">
    <location>
        <begin position="78"/>
        <end position="95"/>
    </location>
</feature>
<dbReference type="Proteomes" id="UP000178534">
    <property type="component" value="Unassembled WGS sequence"/>
</dbReference>
<feature type="transmembrane region" description="Helical" evidence="1">
    <location>
        <begin position="38"/>
        <end position="58"/>
    </location>
</feature>
<gene>
    <name evidence="2" type="ORF">A2942_04820</name>
</gene>
<dbReference type="AlphaFoldDB" id="A0A1G2DII0"/>
<reference evidence="2 3" key="1">
    <citation type="journal article" date="2016" name="Nat. Commun.">
        <title>Thousands of microbial genomes shed light on interconnected biogeochemical processes in an aquifer system.</title>
        <authorList>
            <person name="Anantharaman K."/>
            <person name="Brown C.T."/>
            <person name="Hug L.A."/>
            <person name="Sharon I."/>
            <person name="Castelle C.J."/>
            <person name="Probst A.J."/>
            <person name="Thomas B.C."/>
            <person name="Singh A."/>
            <person name="Wilkins M.J."/>
            <person name="Karaoz U."/>
            <person name="Brodie E.L."/>
            <person name="Williams K.H."/>
            <person name="Hubbard S.S."/>
            <person name="Banfield J.F."/>
        </authorList>
    </citation>
    <scope>NUCLEOTIDE SEQUENCE [LARGE SCALE GENOMIC DNA]</scope>
</reference>
<keyword evidence="1" id="KW-0472">Membrane</keyword>